<protein>
    <submittedName>
        <fullName evidence="2">Uncharacterized protein</fullName>
    </submittedName>
</protein>
<accession>A0A7C4V6T1</accession>
<dbReference type="EMBL" id="DRPZ01000142">
    <property type="protein sequence ID" value="HGY09469.1"/>
    <property type="molecule type" value="Genomic_DNA"/>
</dbReference>
<gene>
    <name evidence="2" type="ORF">ENK37_05380</name>
</gene>
<dbReference type="PROSITE" id="PS51257">
    <property type="entry name" value="PROKAR_LIPOPROTEIN"/>
    <property type="match status" value="1"/>
</dbReference>
<evidence type="ECO:0000313" key="2">
    <source>
        <dbReference type="EMBL" id="HGY09469.1"/>
    </source>
</evidence>
<reference evidence="2" key="1">
    <citation type="journal article" date="2020" name="mSystems">
        <title>Genome- and Community-Level Interaction Insights into Carbon Utilization and Element Cycling Functions of Hydrothermarchaeota in Hydrothermal Sediment.</title>
        <authorList>
            <person name="Zhou Z."/>
            <person name="Liu Y."/>
            <person name="Xu W."/>
            <person name="Pan J."/>
            <person name="Luo Z.H."/>
            <person name="Li M."/>
        </authorList>
    </citation>
    <scope>NUCLEOTIDE SEQUENCE [LARGE SCALE GENOMIC DNA]</scope>
    <source>
        <strain evidence="2">HyVt-570</strain>
    </source>
</reference>
<evidence type="ECO:0000256" key="1">
    <source>
        <dbReference type="SAM" id="SignalP"/>
    </source>
</evidence>
<organism evidence="2">
    <name type="scientific">Oceanithermus profundus</name>
    <dbReference type="NCBI Taxonomy" id="187137"/>
    <lineage>
        <taxon>Bacteria</taxon>
        <taxon>Thermotogati</taxon>
        <taxon>Deinococcota</taxon>
        <taxon>Deinococci</taxon>
        <taxon>Thermales</taxon>
        <taxon>Thermaceae</taxon>
        <taxon>Oceanithermus</taxon>
    </lineage>
</organism>
<keyword evidence="1" id="KW-0732">Signal</keyword>
<dbReference type="SUPFAM" id="SSF89372">
    <property type="entry name" value="Fucose-specific lectin"/>
    <property type="match status" value="1"/>
</dbReference>
<dbReference type="AlphaFoldDB" id="A0A7C4V6T1"/>
<sequence length="484" mass="52138">MIRTKPGRWSWTTLALVLVLAACGPAPAPRVVRVTPAGGAVGARLDRPIVVEFSSPLDPASVRPDAVELTVGGAALAYTVQLGGGGTRLLVRITEQPEALPATAEARLLGALRGRNGRSVEPYAWSFELGDWIPMGGALNRDPANNVRSLSLAWWNGPAVVWGEADDPDENNFTVYAARWDDAAEVWEPLGERLDLAPTTLCDYPSAAVLSGELWAAMQCSVRGRMRVYAAHWNGDAWERFGPLNHDADRWAFVPQLAAGDRLYALWREWDTQANTVTLVWSSYQTDWTPGSPDLASGTDLSLSSFAASGQAMAAAYHDNNGPGGVPVYRYDGQAWQQLGPGPLEADGRANTHSQRARLAFTPAGQLWAAWDEGGRSYAARWDGHAWQLLAEPAGGGLGSSSYTHDLDAASGSPCVLLTEGPDQDLYVRCWDGAAWRGYGGRITVDPGNAALLSDEAGWPLVAWRAEEEGSWRLHVACYNHVAP</sequence>
<dbReference type="Proteomes" id="UP000885759">
    <property type="component" value="Unassembled WGS sequence"/>
</dbReference>
<name>A0A7C4V6T1_9DEIN</name>
<feature type="chain" id="PRO_5027738088" evidence="1">
    <location>
        <begin position="29"/>
        <end position="484"/>
    </location>
</feature>
<proteinExistence type="predicted"/>
<comment type="caution">
    <text evidence="2">The sequence shown here is derived from an EMBL/GenBank/DDBJ whole genome shotgun (WGS) entry which is preliminary data.</text>
</comment>
<feature type="signal peptide" evidence="1">
    <location>
        <begin position="1"/>
        <end position="28"/>
    </location>
</feature>